<keyword evidence="2" id="KW-1185">Reference proteome</keyword>
<name>A0ABV1JZA0_9PSEU</name>
<evidence type="ECO:0008006" key="3">
    <source>
        <dbReference type="Google" id="ProtNLM"/>
    </source>
</evidence>
<proteinExistence type="predicted"/>
<gene>
    <name evidence="1" type="ORF">WHI96_21005</name>
</gene>
<dbReference type="Proteomes" id="UP001464923">
    <property type="component" value="Unassembled WGS sequence"/>
</dbReference>
<comment type="caution">
    <text evidence="1">The sequence shown here is derived from an EMBL/GenBank/DDBJ whole genome shotgun (WGS) entry which is preliminary data.</text>
</comment>
<evidence type="ECO:0000313" key="1">
    <source>
        <dbReference type="EMBL" id="MEQ3541299.1"/>
    </source>
</evidence>
<protein>
    <recommendedName>
        <fullName evidence="3">DUF3841 domain-containing protein</fullName>
    </recommendedName>
</protein>
<sequence length="166" mass="18848">MTVRRLWTFQRLPRIARLRRTGVLRTTWDELNDDERDRYPAMVAAMLAGGVDTGGHPPIWAWSPRPTLLDACALFDPEHELSKGIATVEFDAPVSSTYDSCYGSWNDHLADRFDDPDARWTPTPPSPSSHEPVQVCLPLLRAEWVRAVRELPRSGWDGTIRLEEPA</sequence>
<organism evidence="1 2">
    <name type="scientific">Pseudonocardia tropica</name>
    <dbReference type="NCBI Taxonomy" id="681289"/>
    <lineage>
        <taxon>Bacteria</taxon>
        <taxon>Bacillati</taxon>
        <taxon>Actinomycetota</taxon>
        <taxon>Actinomycetes</taxon>
        <taxon>Pseudonocardiales</taxon>
        <taxon>Pseudonocardiaceae</taxon>
        <taxon>Pseudonocardia</taxon>
    </lineage>
</organism>
<dbReference type="EMBL" id="JBEDNP010000013">
    <property type="protein sequence ID" value="MEQ3541299.1"/>
    <property type="molecule type" value="Genomic_DNA"/>
</dbReference>
<accession>A0ABV1JZA0</accession>
<evidence type="ECO:0000313" key="2">
    <source>
        <dbReference type="Proteomes" id="UP001464923"/>
    </source>
</evidence>
<dbReference type="RefSeq" id="WP_345641661.1">
    <property type="nucleotide sequence ID" value="NZ_BAABLY010000007.1"/>
</dbReference>
<reference evidence="1 2" key="1">
    <citation type="submission" date="2024-03" db="EMBL/GenBank/DDBJ databases">
        <title>Draft genome sequence of Pseudonocardia tropica JCM 19149.</title>
        <authorList>
            <person name="Butdee W."/>
            <person name="Duangmal K."/>
        </authorList>
    </citation>
    <scope>NUCLEOTIDE SEQUENCE [LARGE SCALE GENOMIC DNA]</scope>
    <source>
        <strain evidence="1 2">JCM 19149</strain>
    </source>
</reference>